<dbReference type="Gene3D" id="3.20.20.80">
    <property type="entry name" value="Glycosidases"/>
    <property type="match status" value="1"/>
</dbReference>
<evidence type="ECO:0000313" key="1">
    <source>
        <dbReference type="EMBL" id="AIA95350.1"/>
    </source>
</evidence>
<name>A0A060CQ43_9ACTN</name>
<dbReference type="AlphaFoldDB" id="A0A060CQ43"/>
<proteinExistence type="predicted"/>
<accession>A0A060CQ43</accession>
<sequence>PPSELAATPSNAHFAGGLVAELLHALGSGLLNVGGHATTELGLGRSMARVERHGLAEVYLDYLEHATEAVGSAGAVAEMWADLFVARPDSSTAFPSTSCPTCVVRSPP</sequence>
<reference evidence="1" key="1">
    <citation type="journal article" date="2013" name="Environ. Microbiol.">
        <title>Seasonally variable intestinal metagenomes of the red palm weevil (Rhynchophorus ferrugineus).</title>
        <authorList>
            <person name="Jia S."/>
            <person name="Zhang X."/>
            <person name="Zhang G."/>
            <person name="Yin A."/>
            <person name="Zhang S."/>
            <person name="Li F."/>
            <person name="Wang L."/>
            <person name="Zhao D."/>
            <person name="Yun Q."/>
            <person name="Tala"/>
            <person name="Wang J."/>
            <person name="Sun G."/>
            <person name="Baabdullah M."/>
            <person name="Yu X."/>
            <person name="Hu S."/>
            <person name="Al-Mssallem I.S."/>
            <person name="Yu J."/>
        </authorList>
    </citation>
    <scope>NUCLEOTIDE SEQUENCE</scope>
</reference>
<dbReference type="EMBL" id="KF127989">
    <property type="protein sequence ID" value="AIA95350.1"/>
    <property type="molecule type" value="Genomic_DNA"/>
</dbReference>
<feature type="non-terminal residue" evidence="1">
    <location>
        <position position="1"/>
    </location>
</feature>
<protein>
    <submittedName>
        <fullName evidence="1">CAZy families GH20 protein</fullName>
    </submittedName>
</protein>
<organism evidence="1">
    <name type="scientific">uncultured Kineococcus sp</name>
    <dbReference type="NCBI Taxonomy" id="337219"/>
    <lineage>
        <taxon>Bacteria</taxon>
        <taxon>Bacillati</taxon>
        <taxon>Actinomycetota</taxon>
        <taxon>Actinomycetes</taxon>
        <taxon>Kineosporiales</taxon>
        <taxon>Kineosporiaceae</taxon>
        <taxon>Kineococcus</taxon>
        <taxon>environmental samples</taxon>
    </lineage>
</organism>
<feature type="non-terminal residue" evidence="1">
    <location>
        <position position="108"/>
    </location>
</feature>